<dbReference type="STRING" id="1458985.BJP34_35480"/>
<evidence type="ECO:0000313" key="1">
    <source>
        <dbReference type="EMBL" id="AOX04028.1"/>
    </source>
</evidence>
<accession>A0A1D8U2C2</accession>
<sequence>MLVIGFKLVQRVHLIFVTKNGGVGRWGDREMGRSGDQEMGEILIKRCSAVLGRQRGLGGPPGDET</sequence>
<organism evidence="1 2">
    <name type="scientific">Moorena producens PAL-8-15-08-1</name>
    <dbReference type="NCBI Taxonomy" id="1458985"/>
    <lineage>
        <taxon>Bacteria</taxon>
        <taxon>Bacillati</taxon>
        <taxon>Cyanobacteriota</taxon>
        <taxon>Cyanophyceae</taxon>
        <taxon>Coleofasciculales</taxon>
        <taxon>Coleofasciculaceae</taxon>
        <taxon>Moorena</taxon>
    </lineage>
</organism>
<dbReference type="KEGG" id="mpro:BJP34_35480"/>
<dbReference type="EMBL" id="CP017599">
    <property type="protein sequence ID" value="AOX04028.1"/>
    <property type="molecule type" value="Genomic_DNA"/>
</dbReference>
<evidence type="ECO:0000313" key="2">
    <source>
        <dbReference type="Proteomes" id="UP000177870"/>
    </source>
</evidence>
<gene>
    <name evidence="1" type="ORF">BJP34_35480</name>
</gene>
<protein>
    <submittedName>
        <fullName evidence="1">Uncharacterized protein</fullName>
    </submittedName>
</protein>
<name>A0A1D8U2C2_9CYAN</name>
<dbReference type="Proteomes" id="UP000177870">
    <property type="component" value="Chromosome"/>
</dbReference>
<reference evidence="2" key="1">
    <citation type="submission" date="2016-10" db="EMBL/GenBank/DDBJ databases">
        <title>Comparative genomics uncovers the prolific and rare metabolic potential of the cyanobacterial genus Moorea.</title>
        <authorList>
            <person name="Leao T."/>
            <person name="Castelao G."/>
            <person name="Korobeynikov A."/>
            <person name="Monroe E.A."/>
            <person name="Podell S."/>
            <person name="Glukhov E."/>
            <person name="Allen E."/>
            <person name="Gerwick W.H."/>
            <person name="Gerwick L."/>
        </authorList>
    </citation>
    <scope>NUCLEOTIDE SEQUENCE [LARGE SCALE GENOMIC DNA]</scope>
    <source>
        <strain evidence="2">PAL-8-15-08-1</strain>
    </source>
</reference>
<proteinExistence type="predicted"/>
<dbReference type="AlphaFoldDB" id="A0A1D8U2C2"/>